<dbReference type="Gene3D" id="1.25.40.20">
    <property type="entry name" value="Ankyrin repeat-containing domain"/>
    <property type="match status" value="4"/>
</dbReference>
<dbReference type="PROSITE" id="PS50297">
    <property type="entry name" value="ANK_REP_REGION"/>
    <property type="match status" value="1"/>
</dbReference>
<evidence type="ECO:0000313" key="10">
    <source>
        <dbReference type="EMBL" id="KAG2560981.1"/>
    </source>
</evidence>
<dbReference type="PANTHER" id="PTHR24186">
    <property type="entry name" value="PROTEIN PHOSPHATASE 1 REGULATORY SUBUNIT"/>
    <property type="match status" value="1"/>
</dbReference>
<evidence type="ECO:0000256" key="1">
    <source>
        <dbReference type="ARBA" id="ARBA00004141"/>
    </source>
</evidence>
<feature type="transmembrane region" description="Helical" evidence="8">
    <location>
        <begin position="669"/>
        <end position="691"/>
    </location>
</feature>
<dbReference type="AlphaFoldDB" id="A0A8T0PFT5"/>
<feature type="repeat" description="ANK" evidence="7">
    <location>
        <begin position="571"/>
        <end position="604"/>
    </location>
</feature>
<name>A0A8T0PFT5_PANVG</name>
<dbReference type="PROSITE" id="PS50088">
    <property type="entry name" value="ANK_REPEAT"/>
    <property type="match status" value="1"/>
</dbReference>
<evidence type="ECO:0000256" key="3">
    <source>
        <dbReference type="ARBA" id="ARBA00022737"/>
    </source>
</evidence>
<keyword evidence="2 8" id="KW-0812">Transmembrane</keyword>
<feature type="domain" description="PGG" evidence="9">
    <location>
        <begin position="670"/>
        <end position="774"/>
    </location>
</feature>
<dbReference type="EMBL" id="CM029051">
    <property type="protein sequence ID" value="KAG2560981.1"/>
    <property type="molecule type" value="Genomic_DNA"/>
</dbReference>
<keyword evidence="6 8" id="KW-0472">Membrane</keyword>
<dbReference type="InterPro" id="IPR036770">
    <property type="entry name" value="Ankyrin_rpt-contain_sf"/>
</dbReference>
<feature type="transmembrane region" description="Helical" evidence="8">
    <location>
        <begin position="781"/>
        <end position="801"/>
    </location>
</feature>
<feature type="transmembrane region" description="Helical" evidence="8">
    <location>
        <begin position="711"/>
        <end position="736"/>
    </location>
</feature>
<sequence>MDRRLLNAAVSGDATEIVRLALHDPALLLGTTPQGNTCIHIASIHGHEGFCKDVLALSQSLPLLTAVNADGETPLLTAVTRGRPALASLLLRCCKDQQAILIKDKHGCNALHYAIRRGYRALAFELIEAAPDLSKAVNENDESPMFIAAMRNFTHLFDKLLSIPDSADSGACGFNVLHAAVGNGNSDSRGETALHLANADDSDDEEEEVTSKEKKKIDMALRQHQDIDITVLNNAGNPVSWVADNIASPGASAMDRRLLEAAVTGDTIAMQHLVEHVTGVLYGSTPPGNNCLHISAIHGQEGFCKAVLALNKESLPLLLTAVNASGETPLLTAVTSGHVSVASVLLSYCRDQKLSRAILKQDKHGFNALHHAIRSSHKSLALELIAAEPALSHAVNKYQESAMFMAVMRQNYEDVVDKLLKIPDSAHEGSDGSNALHAAVRNGNSVLAQKIVETRPWLAREKEKSIPNTPLHVAVLFNKIDVLRVLLEHDRSLGYALGSNRGDTPLLVCAAHRGHVGVARELLKHCPDAPYCDTSGWTCLHEAVSTVQREFVQFVLGSPQLRRLINMRDGDGETPLHLAVQKCDPKMVAALLQHHDIDVTVTDNDGDNATWQLSGATKHAKTLYWNEVSMLLLKADPRDETCIYNLHKEAKEKVTNLMRKDIKSLNETYTGNTSLVAILIATITFAAAFTLPGGYSTDAGNEGFPIMAKKVAFQAFLISDTLAMCSSLAVAFICIIAKWEDLEFLIYYRSFTKKLMWFAYMATTTAFATGLYTVLAHHLQWLAVAVCVLTGLLPIVTKLLGEWPILKLRFRLGRTFKSELLDMV</sequence>
<dbReference type="PANTHER" id="PTHR24186:SF54">
    <property type="entry name" value="PGG DOMAIN-CONTAINING PROTEIN"/>
    <property type="match status" value="1"/>
</dbReference>
<evidence type="ECO:0000259" key="9">
    <source>
        <dbReference type="Pfam" id="PF13962"/>
    </source>
</evidence>
<feature type="transmembrane region" description="Helical" evidence="8">
    <location>
        <begin position="757"/>
        <end position="775"/>
    </location>
</feature>
<dbReference type="Pfam" id="PF12796">
    <property type="entry name" value="Ank_2"/>
    <property type="match status" value="4"/>
</dbReference>
<dbReference type="Pfam" id="PF13962">
    <property type="entry name" value="PGG"/>
    <property type="match status" value="1"/>
</dbReference>
<dbReference type="InterPro" id="IPR026961">
    <property type="entry name" value="PGG_dom"/>
</dbReference>
<dbReference type="GO" id="GO:0005886">
    <property type="term" value="C:plasma membrane"/>
    <property type="evidence" value="ECO:0007669"/>
    <property type="project" value="TreeGrafter"/>
</dbReference>
<comment type="subcellular location">
    <subcellularLocation>
        <location evidence="1">Membrane</location>
        <topology evidence="1">Multi-pass membrane protein</topology>
    </subcellularLocation>
</comment>
<comment type="caution">
    <text evidence="10">The sequence shown here is derived from an EMBL/GenBank/DDBJ whole genome shotgun (WGS) entry which is preliminary data.</text>
</comment>
<gene>
    <name evidence="10" type="ORF">PVAP13_8KG108000</name>
</gene>
<dbReference type="SMART" id="SM00248">
    <property type="entry name" value="ANK"/>
    <property type="match status" value="14"/>
</dbReference>
<dbReference type="InterPro" id="IPR002110">
    <property type="entry name" value="Ankyrin_rpt"/>
</dbReference>
<dbReference type="SUPFAM" id="SSF48403">
    <property type="entry name" value="Ankyrin repeat"/>
    <property type="match status" value="2"/>
</dbReference>
<organism evidence="10 11">
    <name type="scientific">Panicum virgatum</name>
    <name type="common">Blackwell switchgrass</name>
    <dbReference type="NCBI Taxonomy" id="38727"/>
    <lineage>
        <taxon>Eukaryota</taxon>
        <taxon>Viridiplantae</taxon>
        <taxon>Streptophyta</taxon>
        <taxon>Embryophyta</taxon>
        <taxon>Tracheophyta</taxon>
        <taxon>Spermatophyta</taxon>
        <taxon>Magnoliopsida</taxon>
        <taxon>Liliopsida</taxon>
        <taxon>Poales</taxon>
        <taxon>Poaceae</taxon>
        <taxon>PACMAD clade</taxon>
        <taxon>Panicoideae</taxon>
        <taxon>Panicodae</taxon>
        <taxon>Paniceae</taxon>
        <taxon>Panicinae</taxon>
        <taxon>Panicum</taxon>
        <taxon>Panicum sect. Hiantes</taxon>
    </lineage>
</organism>
<keyword evidence="3" id="KW-0677">Repeat</keyword>
<evidence type="ECO:0000256" key="7">
    <source>
        <dbReference type="PROSITE-ProRule" id="PRU00023"/>
    </source>
</evidence>
<keyword evidence="4 8" id="KW-1133">Transmembrane helix</keyword>
<protein>
    <recommendedName>
        <fullName evidence="9">PGG domain-containing protein</fullName>
    </recommendedName>
</protein>
<evidence type="ECO:0000256" key="5">
    <source>
        <dbReference type="ARBA" id="ARBA00023043"/>
    </source>
</evidence>
<evidence type="ECO:0000256" key="6">
    <source>
        <dbReference type="ARBA" id="ARBA00023136"/>
    </source>
</evidence>
<dbReference type="Proteomes" id="UP000823388">
    <property type="component" value="Chromosome 8K"/>
</dbReference>
<proteinExistence type="predicted"/>
<dbReference type="Pfam" id="PF00023">
    <property type="entry name" value="Ank"/>
    <property type="match status" value="1"/>
</dbReference>
<keyword evidence="11" id="KW-1185">Reference proteome</keyword>
<reference evidence="10" key="1">
    <citation type="submission" date="2020-05" db="EMBL/GenBank/DDBJ databases">
        <title>WGS assembly of Panicum virgatum.</title>
        <authorList>
            <person name="Lovell J.T."/>
            <person name="Jenkins J."/>
            <person name="Shu S."/>
            <person name="Juenger T.E."/>
            <person name="Schmutz J."/>
        </authorList>
    </citation>
    <scope>NUCLEOTIDE SEQUENCE</scope>
    <source>
        <strain evidence="10">AP13</strain>
    </source>
</reference>
<evidence type="ECO:0000313" key="11">
    <source>
        <dbReference type="Proteomes" id="UP000823388"/>
    </source>
</evidence>
<keyword evidence="5 7" id="KW-0040">ANK repeat</keyword>
<evidence type="ECO:0000256" key="2">
    <source>
        <dbReference type="ARBA" id="ARBA00022692"/>
    </source>
</evidence>
<evidence type="ECO:0000256" key="8">
    <source>
        <dbReference type="SAM" id="Phobius"/>
    </source>
</evidence>
<evidence type="ECO:0000256" key="4">
    <source>
        <dbReference type="ARBA" id="ARBA00022989"/>
    </source>
</evidence>
<accession>A0A8T0PFT5</accession>